<name>A0AA39DBD5_VITRO</name>
<dbReference type="InterPro" id="IPR001810">
    <property type="entry name" value="F-box_dom"/>
</dbReference>
<dbReference type="AlphaFoldDB" id="A0AA39DBD5"/>
<dbReference type="SUPFAM" id="SSF81383">
    <property type="entry name" value="F-box domain"/>
    <property type="match status" value="1"/>
</dbReference>
<dbReference type="Proteomes" id="UP001168098">
    <property type="component" value="Unassembled WGS sequence"/>
</dbReference>
<dbReference type="PROSITE" id="PS50181">
    <property type="entry name" value="FBOX"/>
    <property type="match status" value="1"/>
</dbReference>
<dbReference type="PANTHER" id="PTHR31672">
    <property type="entry name" value="BNACNNG10540D PROTEIN"/>
    <property type="match status" value="1"/>
</dbReference>
<dbReference type="InterPro" id="IPR050796">
    <property type="entry name" value="SCF_F-box_component"/>
</dbReference>
<dbReference type="Pfam" id="PF00646">
    <property type="entry name" value="F-box"/>
    <property type="match status" value="1"/>
</dbReference>
<evidence type="ECO:0000259" key="1">
    <source>
        <dbReference type="PROSITE" id="PS50181"/>
    </source>
</evidence>
<protein>
    <recommendedName>
        <fullName evidence="1">F-box domain-containing protein</fullName>
    </recommendedName>
</protein>
<dbReference type="InterPro" id="IPR036047">
    <property type="entry name" value="F-box-like_dom_sf"/>
</dbReference>
<dbReference type="InterPro" id="IPR013187">
    <property type="entry name" value="F-box-assoc_dom_typ3"/>
</dbReference>
<dbReference type="Gene3D" id="1.20.1280.50">
    <property type="match status" value="1"/>
</dbReference>
<proteinExistence type="predicted"/>
<organism evidence="2 3">
    <name type="scientific">Vitis rotundifolia</name>
    <name type="common">Muscadine grape</name>
    <dbReference type="NCBI Taxonomy" id="103349"/>
    <lineage>
        <taxon>Eukaryota</taxon>
        <taxon>Viridiplantae</taxon>
        <taxon>Streptophyta</taxon>
        <taxon>Embryophyta</taxon>
        <taxon>Tracheophyta</taxon>
        <taxon>Spermatophyta</taxon>
        <taxon>Magnoliopsida</taxon>
        <taxon>eudicotyledons</taxon>
        <taxon>Gunneridae</taxon>
        <taxon>Pentapetalae</taxon>
        <taxon>rosids</taxon>
        <taxon>Vitales</taxon>
        <taxon>Vitaceae</taxon>
        <taxon>Viteae</taxon>
        <taxon>Vitis</taxon>
    </lineage>
</organism>
<dbReference type="Pfam" id="PF08268">
    <property type="entry name" value="FBA_3"/>
    <property type="match status" value="1"/>
</dbReference>
<dbReference type="EMBL" id="JARBHA010000018">
    <property type="protein sequence ID" value="KAJ9676072.1"/>
    <property type="molecule type" value="Genomic_DNA"/>
</dbReference>
<comment type="caution">
    <text evidence="2">The sequence shown here is derived from an EMBL/GenBank/DDBJ whole genome shotgun (WGS) entry which is preliminary data.</text>
</comment>
<dbReference type="NCBIfam" id="TIGR01640">
    <property type="entry name" value="F_box_assoc_1"/>
    <property type="match status" value="1"/>
</dbReference>
<reference evidence="2 3" key="1">
    <citation type="journal article" date="2023" name="BMC Biotechnol.">
        <title>Vitis rotundifolia cv Carlos genome sequencing.</title>
        <authorList>
            <person name="Huff M."/>
            <person name="Hulse-Kemp A."/>
            <person name="Scheffler B."/>
            <person name="Youngblood R."/>
            <person name="Simpson S."/>
            <person name="Babiker E."/>
            <person name="Staton M."/>
        </authorList>
    </citation>
    <scope>NUCLEOTIDE SEQUENCE [LARGE SCALE GENOMIC DNA]</scope>
    <source>
        <tissue evidence="2">Leaf</tissue>
    </source>
</reference>
<evidence type="ECO:0000313" key="2">
    <source>
        <dbReference type="EMBL" id="KAJ9676072.1"/>
    </source>
</evidence>
<sequence length="417" mass="47772">MMAKEPGSKCRSLLRSVEERALSKKVEEKQVPYLPKDCFSNILVRLPIESLPSSRLVCKPWYKLINSSIFIDAHLRRSEVVLIFLTPIVKQETYLYPFSTRSVSQEKPNTFSVEVNLLRLESTPLFHQPVIDPRRKSYIQFMEIKDGKSKIGEFNISCMGEITASCNGLILLENKLKRGRLVVMNPVTRKLTELPLGTLSQPHQESYGFALSDSTSEYKVVHLFHDELRYINCEILNVGTRTWRPVNGPSFGLISWFGYKPVSAMGALHWVPHINDNDYIVSLHLENEKFYTVQLPKSYRTHDGIVEMGGSLCFVSHDEEMLQIGVWSLKGLSGEGWTKQHCITTGCILDMVPLFSMRTTEEMVFKRDEDGSLYAYDFQLQVMRKIDMETPLSDRNLPHVNSLVSWCPKDSSEDGNY</sequence>
<keyword evidence="3" id="KW-1185">Reference proteome</keyword>
<dbReference type="PANTHER" id="PTHR31672:SF11">
    <property type="entry name" value="F-BOX PROTEIN CPR1-LIKE ISOFORM X2"/>
    <property type="match status" value="1"/>
</dbReference>
<evidence type="ECO:0000313" key="3">
    <source>
        <dbReference type="Proteomes" id="UP001168098"/>
    </source>
</evidence>
<dbReference type="SMART" id="SM00256">
    <property type="entry name" value="FBOX"/>
    <property type="match status" value="1"/>
</dbReference>
<feature type="domain" description="F-box" evidence="1">
    <location>
        <begin position="28"/>
        <end position="78"/>
    </location>
</feature>
<dbReference type="InterPro" id="IPR017451">
    <property type="entry name" value="F-box-assoc_interact_dom"/>
</dbReference>
<gene>
    <name evidence="2" type="ORF">PVL29_024862</name>
</gene>
<accession>A0AA39DBD5</accession>